<evidence type="ECO:0000256" key="1">
    <source>
        <dbReference type="SAM" id="SignalP"/>
    </source>
</evidence>
<dbReference type="AlphaFoldDB" id="F8GWX1"/>
<protein>
    <recommendedName>
        <fullName evidence="4">DUF1329 domain-containing protein</fullName>
    </recommendedName>
</protein>
<evidence type="ECO:0000313" key="2">
    <source>
        <dbReference type="EMBL" id="AEI81841.1"/>
    </source>
</evidence>
<dbReference type="Gene3D" id="2.50.20.10">
    <property type="entry name" value="Lipoprotein localisation LolA/LolB/LppX"/>
    <property type="match status" value="1"/>
</dbReference>
<name>F8GWX1_CUPNN</name>
<keyword evidence="1" id="KW-0732">Signal</keyword>
<dbReference type="InterPro" id="IPR010752">
    <property type="entry name" value="DUF1329"/>
</dbReference>
<dbReference type="GeneID" id="34312178"/>
<dbReference type="HOGENOM" id="CLU_048734_0_0_4"/>
<dbReference type="EMBL" id="CP002879">
    <property type="protein sequence ID" value="AEI81841.1"/>
    <property type="molecule type" value="Genomic_DNA"/>
</dbReference>
<dbReference type="KEGG" id="cnc:CNE_BB1p04170"/>
<dbReference type="Pfam" id="PF07044">
    <property type="entry name" value="DUF1329"/>
    <property type="match status" value="1"/>
</dbReference>
<evidence type="ECO:0008006" key="4">
    <source>
        <dbReference type="Google" id="ProtNLM"/>
    </source>
</evidence>
<reference evidence="2 3" key="1">
    <citation type="journal article" date="2011" name="J. Bacteriol.">
        <title>Complete genome sequence of the type strain Cupriavidus necator N-1.</title>
        <authorList>
            <person name="Poehlein A."/>
            <person name="Kusian B."/>
            <person name="Friedrich B."/>
            <person name="Daniel R."/>
            <person name="Bowien B."/>
        </authorList>
    </citation>
    <scope>NUCLEOTIDE SEQUENCE [LARGE SCALE GENOMIC DNA]</scope>
    <source>
        <strain evidence="3">ATCC 43291 / DSM 13513 / CCUG 52238 / LMG 8453 / N-1</strain>
        <plasmid evidence="2 3">pBB1</plasmid>
    </source>
</reference>
<organism evidence="2 3">
    <name type="scientific">Cupriavidus necator (strain ATCC 43291 / DSM 13513 / CCUG 52238 / LMG 8453 / N-1)</name>
    <name type="common">Ralstonia eutropha</name>
    <dbReference type="NCBI Taxonomy" id="1042878"/>
    <lineage>
        <taxon>Bacteria</taxon>
        <taxon>Pseudomonadati</taxon>
        <taxon>Pseudomonadota</taxon>
        <taxon>Betaproteobacteria</taxon>
        <taxon>Burkholderiales</taxon>
        <taxon>Burkholderiaceae</taxon>
        <taxon>Cupriavidus</taxon>
    </lineage>
</organism>
<keyword evidence="2" id="KW-0614">Plasmid</keyword>
<dbReference type="CDD" id="cd16329">
    <property type="entry name" value="LolA_like"/>
    <property type="match status" value="1"/>
</dbReference>
<geneLocation type="plasmid" evidence="2 3">
    <name>pBB1</name>
</geneLocation>
<feature type="chain" id="PRO_5003377855" description="DUF1329 domain-containing protein" evidence="1">
    <location>
        <begin position="23"/>
        <end position="457"/>
    </location>
</feature>
<proteinExistence type="predicted"/>
<sequence length="457" mass="50494">MNYGMKSIALTLAALGAGTAIAAIPAEEAKQLEGALTPFGAIKAGNKSGTIPEYTGVPLTPPASFDPKNPGYLPDPFASDKPLFSIDAKNMAQHVDKLAEGVKAMLARHPGYHLNVYPSRRTMIYPKYALDGSMANATNCKLENDNLTGCQAGVPFPIPRNGEEAIWNHLLAFYGVSSTYTLGSYVVDRSGRMTLMSWFRASEDKPYWDSSNKGDGSAKLLSRVRYDTDEPARSAGERLLLISPIDQKEVAPVYQYLPGQRRVKLSPDLAYDTPNPSSGGVSAMDEVRGFYGKTDRFNWKLIGKKEMYIPYNAYKTLSPECSEEKMHTKDFLNPACVRWELHRVWHIEATLKEGKRHIFSKRIMYIDEDSFGAGVYDGYDAAGNLYRTTQQLPYYVYSDPKQGTGMFSQPFVTYDLQTGAYGSFNHVAFSRKGQVPVPGRVADREYTPGALAGGGIR</sequence>
<feature type="signal peptide" evidence="1">
    <location>
        <begin position="1"/>
        <end position="22"/>
    </location>
</feature>
<dbReference type="Proteomes" id="UP000006798">
    <property type="component" value="Plasmid pBB1"/>
</dbReference>
<evidence type="ECO:0000313" key="3">
    <source>
        <dbReference type="Proteomes" id="UP000006798"/>
    </source>
</evidence>
<accession>F8GWX1</accession>
<gene>
    <name evidence="2" type="ordered locus">CNE_BB1p04170</name>
</gene>
<dbReference type="RefSeq" id="WP_013958896.1">
    <property type="nucleotide sequence ID" value="NC_015727.1"/>
</dbReference>